<evidence type="ECO:0000256" key="7">
    <source>
        <dbReference type="ARBA" id="ARBA00032272"/>
    </source>
</evidence>
<name>A0ABU4WE38_9BACT</name>
<evidence type="ECO:0000256" key="1">
    <source>
        <dbReference type="ARBA" id="ARBA00000847"/>
    </source>
</evidence>
<dbReference type="Gene3D" id="3.90.79.10">
    <property type="entry name" value="Nucleoside Triphosphate Pyrophosphohydrolase"/>
    <property type="match status" value="1"/>
</dbReference>
<comment type="similarity">
    <text evidence="3">Belongs to the Nudix hydrolase family. NudK subfamily.</text>
</comment>
<dbReference type="RefSeq" id="WP_370396275.1">
    <property type="nucleotide sequence ID" value="NZ_JALBUT010000001.1"/>
</dbReference>
<dbReference type="PROSITE" id="PS00893">
    <property type="entry name" value="NUDIX_BOX"/>
    <property type="match status" value="1"/>
</dbReference>
<dbReference type="InterPro" id="IPR000086">
    <property type="entry name" value="NUDIX_hydrolase_dom"/>
</dbReference>
<dbReference type="PANTHER" id="PTHR11839:SF18">
    <property type="entry name" value="NUDIX HYDROLASE DOMAIN-CONTAINING PROTEIN"/>
    <property type="match status" value="1"/>
</dbReference>
<dbReference type="InterPro" id="IPR020476">
    <property type="entry name" value="Nudix_hydrolase"/>
</dbReference>
<comment type="catalytic activity">
    <reaction evidence="1">
        <text>GDP-alpha-D-mannose + H2O = alpha-D-mannose 1-phosphate + GMP + 2 H(+)</text>
        <dbReference type="Rhea" id="RHEA:27978"/>
        <dbReference type="ChEBI" id="CHEBI:15377"/>
        <dbReference type="ChEBI" id="CHEBI:15378"/>
        <dbReference type="ChEBI" id="CHEBI:57527"/>
        <dbReference type="ChEBI" id="CHEBI:58115"/>
        <dbReference type="ChEBI" id="CHEBI:58409"/>
    </reaction>
</comment>
<evidence type="ECO:0000313" key="10">
    <source>
        <dbReference type="EMBL" id="MDX8414829.1"/>
    </source>
</evidence>
<dbReference type="GO" id="GO:0016787">
    <property type="term" value="F:hydrolase activity"/>
    <property type="evidence" value="ECO:0007669"/>
    <property type="project" value="UniProtKB-KW"/>
</dbReference>
<dbReference type="SUPFAM" id="SSF55811">
    <property type="entry name" value="Nudix"/>
    <property type="match status" value="1"/>
</dbReference>
<dbReference type="InterPro" id="IPR020084">
    <property type="entry name" value="NUDIX_hydrolase_CS"/>
</dbReference>
<evidence type="ECO:0000256" key="5">
    <source>
        <dbReference type="ARBA" id="ARBA00022801"/>
    </source>
</evidence>
<evidence type="ECO:0000256" key="2">
    <source>
        <dbReference type="ARBA" id="ARBA00001946"/>
    </source>
</evidence>
<keyword evidence="5 8" id="KW-0378">Hydrolase</keyword>
<comment type="cofactor">
    <cofactor evidence="2">
        <name>Mg(2+)</name>
        <dbReference type="ChEBI" id="CHEBI:18420"/>
    </cofactor>
</comment>
<protein>
    <recommendedName>
        <fullName evidence="4">GDP-mannose pyrophosphatase</fullName>
    </recommendedName>
    <alternativeName>
        <fullName evidence="6">GDP-mannose hydrolase</fullName>
    </alternativeName>
    <alternativeName>
        <fullName evidence="7">GDPMK</fullName>
    </alternativeName>
</protein>
<dbReference type="CDD" id="cd03424">
    <property type="entry name" value="NUDIX_ADPRase_Nudt5_UGPPase_Nudt14"/>
    <property type="match status" value="1"/>
</dbReference>
<dbReference type="EMBL" id="JALBUT010000001">
    <property type="protein sequence ID" value="MDX8414829.1"/>
    <property type="molecule type" value="Genomic_DNA"/>
</dbReference>
<dbReference type="InterPro" id="IPR015797">
    <property type="entry name" value="NUDIX_hydrolase-like_dom_sf"/>
</dbReference>
<evidence type="ECO:0000256" key="4">
    <source>
        <dbReference type="ARBA" id="ARBA00016377"/>
    </source>
</evidence>
<sequence>MPKPKEWKLLGEREIADCKVFKVWDEHFAHPDGREGNFYVCKTNDWVQVAAITEEGKIVLVNQFRFGVKRNSWELSGGVIEKGEDPVKAALRELEEETGYVAKSAKLAASFSPNPAIQNNKAHVVIAEGCRKLHPVNWDANEEIEVMEVDPSKLDAMIESGEIYHSIAINGIYFLQKHLKRNAPI</sequence>
<organism evidence="10 11">
    <name type="scientific">Intestinicryptomonas porci</name>
    <dbReference type="NCBI Taxonomy" id="2926320"/>
    <lineage>
        <taxon>Bacteria</taxon>
        <taxon>Pseudomonadati</taxon>
        <taxon>Verrucomicrobiota</taxon>
        <taxon>Opitutia</taxon>
        <taxon>Opitutales</taxon>
        <taxon>Intestinicryptomonaceae</taxon>
        <taxon>Intestinicryptomonas</taxon>
    </lineage>
</organism>
<proteinExistence type="inferred from homology"/>
<dbReference type="PANTHER" id="PTHR11839">
    <property type="entry name" value="UDP/ADP-SUGAR PYROPHOSPHATASE"/>
    <property type="match status" value="1"/>
</dbReference>
<keyword evidence="11" id="KW-1185">Reference proteome</keyword>
<dbReference type="Pfam" id="PF00293">
    <property type="entry name" value="NUDIX"/>
    <property type="match status" value="1"/>
</dbReference>
<evidence type="ECO:0000256" key="3">
    <source>
        <dbReference type="ARBA" id="ARBA00007275"/>
    </source>
</evidence>
<accession>A0ABU4WE38</accession>
<evidence type="ECO:0000259" key="9">
    <source>
        <dbReference type="PROSITE" id="PS51462"/>
    </source>
</evidence>
<evidence type="ECO:0000256" key="8">
    <source>
        <dbReference type="RuleBase" id="RU003476"/>
    </source>
</evidence>
<dbReference type="Proteomes" id="UP001275932">
    <property type="component" value="Unassembled WGS sequence"/>
</dbReference>
<evidence type="ECO:0000313" key="11">
    <source>
        <dbReference type="Proteomes" id="UP001275932"/>
    </source>
</evidence>
<reference evidence="10 11" key="1">
    <citation type="submission" date="2022-03" db="EMBL/GenBank/DDBJ databases">
        <title>Novel taxa within the pig intestine.</title>
        <authorList>
            <person name="Wylensek D."/>
            <person name="Bishof K."/>
            <person name="Afrizal A."/>
            <person name="Clavel T."/>
        </authorList>
    </citation>
    <scope>NUCLEOTIDE SEQUENCE [LARGE SCALE GENOMIC DNA]</scope>
    <source>
        <strain evidence="10 11">CLA-KB-P66</strain>
    </source>
</reference>
<feature type="domain" description="Nudix hydrolase" evidence="9">
    <location>
        <begin position="33"/>
        <end position="171"/>
    </location>
</feature>
<dbReference type="PROSITE" id="PS51462">
    <property type="entry name" value="NUDIX"/>
    <property type="match status" value="1"/>
</dbReference>
<comment type="caution">
    <text evidence="10">The sequence shown here is derived from an EMBL/GenBank/DDBJ whole genome shotgun (WGS) entry which is preliminary data.</text>
</comment>
<evidence type="ECO:0000256" key="6">
    <source>
        <dbReference type="ARBA" id="ARBA00032162"/>
    </source>
</evidence>
<dbReference type="PRINTS" id="PR00502">
    <property type="entry name" value="NUDIXFAMILY"/>
</dbReference>
<gene>
    <name evidence="10" type="ORF">MOX91_01330</name>
</gene>